<dbReference type="RefSeq" id="WP_120076035.1">
    <property type="nucleotide sequence ID" value="NZ_CP126113.1"/>
</dbReference>
<accession>A0A443IJ35</accession>
<gene>
    <name evidence="7" type="ORF">D4N35_017735</name>
</gene>
<feature type="domain" description="DUF4372" evidence="6">
    <location>
        <begin position="7"/>
        <end position="77"/>
    </location>
</feature>
<reference evidence="7" key="1">
    <citation type="submission" date="2018-12" db="EMBL/GenBank/DDBJ databases">
        <authorList>
            <person name="Sun L."/>
            <person name="Chen Z."/>
        </authorList>
    </citation>
    <scope>NUCLEOTIDE SEQUENCE [LARGE SCALE GENOMIC DNA]</scope>
    <source>
        <strain evidence="7">DSM 16012</strain>
    </source>
</reference>
<dbReference type="InterPro" id="IPR047952">
    <property type="entry name" value="Transpos_IS4"/>
</dbReference>
<organism evidence="7 8">
    <name type="scientific">Siminovitchia fortis</name>
    <dbReference type="NCBI Taxonomy" id="254758"/>
    <lineage>
        <taxon>Bacteria</taxon>
        <taxon>Bacillati</taxon>
        <taxon>Bacillota</taxon>
        <taxon>Bacilli</taxon>
        <taxon>Bacillales</taxon>
        <taxon>Bacillaceae</taxon>
        <taxon>Siminovitchia</taxon>
    </lineage>
</organism>
<dbReference type="InterPro" id="IPR025399">
    <property type="entry name" value="DUF4372"/>
</dbReference>
<evidence type="ECO:0000259" key="6">
    <source>
        <dbReference type="Pfam" id="PF14294"/>
    </source>
</evidence>
<comment type="caution">
    <text evidence="7">The sequence shown here is derived from an EMBL/GenBank/DDBJ whole genome shotgun (WGS) entry which is preliminary data.</text>
</comment>
<evidence type="ECO:0000256" key="2">
    <source>
        <dbReference type="ARBA" id="ARBA00022578"/>
    </source>
</evidence>
<evidence type="ECO:0000256" key="4">
    <source>
        <dbReference type="ARBA" id="ARBA00023172"/>
    </source>
</evidence>
<dbReference type="OrthoDB" id="368860at2"/>
<dbReference type="Proteomes" id="UP000273811">
    <property type="component" value="Unassembled WGS sequence"/>
</dbReference>
<evidence type="ECO:0000256" key="1">
    <source>
        <dbReference type="ARBA" id="ARBA00010075"/>
    </source>
</evidence>
<evidence type="ECO:0000313" key="8">
    <source>
        <dbReference type="Proteomes" id="UP000273811"/>
    </source>
</evidence>
<keyword evidence="3" id="KW-0238">DNA-binding</keyword>
<dbReference type="NCBIfam" id="NF033592">
    <property type="entry name" value="transpos_IS4_1"/>
    <property type="match status" value="1"/>
</dbReference>
<evidence type="ECO:0000256" key="3">
    <source>
        <dbReference type="ARBA" id="ARBA00023125"/>
    </source>
</evidence>
<dbReference type="GO" id="GO:0006313">
    <property type="term" value="P:DNA transposition"/>
    <property type="evidence" value="ECO:0007669"/>
    <property type="project" value="InterPro"/>
</dbReference>
<dbReference type="GO" id="GO:0004803">
    <property type="term" value="F:transposase activity"/>
    <property type="evidence" value="ECO:0007669"/>
    <property type="project" value="InterPro"/>
</dbReference>
<keyword evidence="4" id="KW-0233">DNA recombination</keyword>
<evidence type="ECO:0000259" key="5">
    <source>
        <dbReference type="Pfam" id="PF01609"/>
    </source>
</evidence>
<dbReference type="Pfam" id="PF14294">
    <property type="entry name" value="DUF4372"/>
    <property type="match status" value="1"/>
</dbReference>
<proteinExistence type="inferred from homology"/>
<dbReference type="EMBL" id="QYTU02000091">
    <property type="protein sequence ID" value="RWR03978.1"/>
    <property type="molecule type" value="Genomic_DNA"/>
</dbReference>
<dbReference type="Pfam" id="PF01609">
    <property type="entry name" value="DDE_Tnp_1"/>
    <property type="match status" value="1"/>
</dbReference>
<name>A0A443IJ35_9BACI</name>
<comment type="similarity">
    <text evidence="1">Belongs to the transposase 11 family.</text>
</comment>
<dbReference type="InterPro" id="IPR012337">
    <property type="entry name" value="RNaseH-like_sf"/>
</dbReference>
<dbReference type="GO" id="GO:0003677">
    <property type="term" value="F:DNA binding"/>
    <property type="evidence" value="ECO:0007669"/>
    <property type="project" value="UniProtKB-KW"/>
</dbReference>
<feature type="domain" description="Transposase IS4-like" evidence="5">
    <location>
        <begin position="126"/>
        <end position="329"/>
    </location>
</feature>
<protein>
    <submittedName>
        <fullName evidence="7">IS4 family transposase</fullName>
    </submittedName>
</protein>
<dbReference type="PANTHER" id="PTHR33258:SF1">
    <property type="entry name" value="TRANSPOSASE INSL FOR INSERTION SEQUENCE ELEMENT IS186A-RELATED"/>
    <property type="match status" value="1"/>
</dbReference>
<keyword evidence="2" id="KW-0815">Transposition</keyword>
<keyword evidence="8" id="KW-1185">Reference proteome</keyword>
<evidence type="ECO:0000313" key="7">
    <source>
        <dbReference type="EMBL" id="RWR03978.1"/>
    </source>
</evidence>
<dbReference type="PANTHER" id="PTHR33258">
    <property type="entry name" value="TRANSPOSASE INSL FOR INSERTION SEQUENCE ELEMENT IS186A-RELATED"/>
    <property type="match status" value="1"/>
</dbReference>
<dbReference type="SUPFAM" id="SSF53098">
    <property type="entry name" value="Ribonuclease H-like"/>
    <property type="match status" value="1"/>
</dbReference>
<dbReference type="InterPro" id="IPR002559">
    <property type="entry name" value="Transposase_11"/>
</dbReference>
<sequence length="409" mass="47799">MDNHTIKTVFKEYIHPLDSKVIQKMVDHAQIDRYVKKLDFLTFTNLFIYAQLKGLRSLERISEHVNRKKTVQRQIGIESISKSQLSRKLGDIPSEIFESIMRHLVQKLHQIYGPKKADQLLGKIHLIDSSTLSMCLSQHVWADFRNTKAGVKMHTSIVFCEGESYLDKLIITPARPADEIQLDALIVIDKDALHVFDRGYYNFEKFDFYCQNGIRFVTRIKSNTNVHVIEELPVDPSSPITRDAVVKIGNMKHPLRLVETVDSRGNKVSIVCNDAKINAQEISDLYRTRWQIELFFKWVKQHLVLKRLYGQSKNAVYNQIYIAMITYCLNLLLKHKTGYKGTLLEMKNWVSDLWDQKIEAFIAEIFKEPERTSNGRRRLWHQRIFEETLAQYEEGDVSHLDDLTYDPLI</sequence>
<dbReference type="AlphaFoldDB" id="A0A443IJ35"/>